<gene>
    <name evidence="2" type="ORF">PILCRDRAFT_810889</name>
</gene>
<feature type="region of interest" description="Disordered" evidence="1">
    <location>
        <begin position="60"/>
        <end position="90"/>
    </location>
</feature>
<dbReference type="HOGENOM" id="CLU_2441632_0_0_1"/>
<dbReference type="EMBL" id="KN832971">
    <property type="protein sequence ID" value="KIM91605.1"/>
    <property type="molecule type" value="Genomic_DNA"/>
</dbReference>
<dbReference type="Proteomes" id="UP000054166">
    <property type="component" value="Unassembled WGS sequence"/>
</dbReference>
<dbReference type="AlphaFoldDB" id="A0A0C3G5W7"/>
<sequence>MDASENLQTQLLDIPDENFDAIISTARAKRETKALRAGFPLHLADLASYIRVIRPKRDNKHLSQGGSISQQLRSDTAQSASVGSSGPGRC</sequence>
<feature type="compositionally biased region" description="Polar residues" evidence="1">
    <location>
        <begin position="62"/>
        <end position="84"/>
    </location>
</feature>
<keyword evidence="3" id="KW-1185">Reference proteome</keyword>
<protein>
    <submittedName>
        <fullName evidence="2">Uncharacterized protein</fullName>
    </submittedName>
</protein>
<organism evidence="2 3">
    <name type="scientific">Piloderma croceum (strain F 1598)</name>
    <dbReference type="NCBI Taxonomy" id="765440"/>
    <lineage>
        <taxon>Eukaryota</taxon>
        <taxon>Fungi</taxon>
        <taxon>Dikarya</taxon>
        <taxon>Basidiomycota</taxon>
        <taxon>Agaricomycotina</taxon>
        <taxon>Agaricomycetes</taxon>
        <taxon>Agaricomycetidae</taxon>
        <taxon>Atheliales</taxon>
        <taxon>Atheliaceae</taxon>
        <taxon>Piloderma</taxon>
    </lineage>
</organism>
<proteinExistence type="predicted"/>
<evidence type="ECO:0000313" key="2">
    <source>
        <dbReference type="EMBL" id="KIM91605.1"/>
    </source>
</evidence>
<reference evidence="3" key="2">
    <citation type="submission" date="2015-01" db="EMBL/GenBank/DDBJ databases">
        <title>Evolutionary Origins and Diversification of the Mycorrhizal Mutualists.</title>
        <authorList>
            <consortium name="DOE Joint Genome Institute"/>
            <consortium name="Mycorrhizal Genomics Consortium"/>
            <person name="Kohler A."/>
            <person name="Kuo A."/>
            <person name="Nagy L.G."/>
            <person name="Floudas D."/>
            <person name="Copeland A."/>
            <person name="Barry K.W."/>
            <person name="Cichocki N."/>
            <person name="Veneault-Fourrey C."/>
            <person name="LaButti K."/>
            <person name="Lindquist E.A."/>
            <person name="Lipzen A."/>
            <person name="Lundell T."/>
            <person name="Morin E."/>
            <person name="Murat C."/>
            <person name="Riley R."/>
            <person name="Ohm R."/>
            <person name="Sun H."/>
            <person name="Tunlid A."/>
            <person name="Henrissat B."/>
            <person name="Grigoriev I.V."/>
            <person name="Hibbett D.S."/>
            <person name="Martin F."/>
        </authorList>
    </citation>
    <scope>NUCLEOTIDE SEQUENCE [LARGE SCALE GENOMIC DNA]</scope>
    <source>
        <strain evidence="3">F 1598</strain>
    </source>
</reference>
<accession>A0A0C3G5W7</accession>
<dbReference type="InParanoid" id="A0A0C3G5W7"/>
<evidence type="ECO:0000256" key="1">
    <source>
        <dbReference type="SAM" id="MobiDB-lite"/>
    </source>
</evidence>
<evidence type="ECO:0000313" key="3">
    <source>
        <dbReference type="Proteomes" id="UP000054166"/>
    </source>
</evidence>
<name>A0A0C3G5W7_PILCF</name>
<reference evidence="2 3" key="1">
    <citation type="submission" date="2014-04" db="EMBL/GenBank/DDBJ databases">
        <authorList>
            <consortium name="DOE Joint Genome Institute"/>
            <person name="Kuo A."/>
            <person name="Tarkka M."/>
            <person name="Buscot F."/>
            <person name="Kohler A."/>
            <person name="Nagy L.G."/>
            <person name="Floudas D."/>
            <person name="Copeland A."/>
            <person name="Barry K.W."/>
            <person name="Cichocki N."/>
            <person name="Veneault-Fourrey C."/>
            <person name="LaButti K."/>
            <person name="Lindquist E.A."/>
            <person name="Lipzen A."/>
            <person name="Lundell T."/>
            <person name="Morin E."/>
            <person name="Murat C."/>
            <person name="Sun H."/>
            <person name="Tunlid A."/>
            <person name="Henrissat B."/>
            <person name="Grigoriev I.V."/>
            <person name="Hibbett D.S."/>
            <person name="Martin F."/>
            <person name="Nordberg H.P."/>
            <person name="Cantor M.N."/>
            <person name="Hua S.X."/>
        </authorList>
    </citation>
    <scope>NUCLEOTIDE SEQUENCE [LARGE SCALE GENOMIC DNA]</scope>
    <source>
        <strain evidence="2 3">F 1598</strain>
    </source>
</reference>